<evidence type="ECO:0000256" key="1">
    <source>
        <dbReference type="SAM" id="MobiDB-lite"/>
    </source>
</evidence>
<dbReference type="AlphaFoldDB" id="A0A5J4X1N1"/>
<feature type="region of interest" description="Disordered" evidence="1">
    <location>
        <begin position="166"/>
        <end position="204"/>
    </location>
</feature>
<feature type="compositionally biased region" description="Polar residues" evidence="1">
    <location>
        <begin position="124"/>
        <end position="149"/>
    </location>
</feature>
<evidence type="ECO:0000313" key="2">
    <source>
        <dbReference type="EMBL" id="KAA6401090.1"/>
    </source>
</evidence>
<evidence type="ECO:0000313" key="3">
    <source>
        <dbReference type="Proteomes" id="UP000324800"/>
    </source>
</evidence>
<reference evidence="2 3" key="1">
    <citation type="submission" date="2019-03" db="EMBL/GenBank/DDBJ databases">
        <title>Single cell metagenomics reveals metabolic interactions within the superorganism composed of flagellate Streblomastix strix and complex community of Bacteroidetes bacteria on its surface.</title>
        <authorList>
            <person name="Treitli S.C."/>
            <person name="Kolisko M."/>
            <person name="Husnik F."/>
            <person name="Keeling P."/>
            <person name="Hampl V."/>
        </authorList>
    </citation>
    <scope>NUCLEOTIDE SEQUENCE [LARGE SCALE GENOMIC DNA]</scope>
    <source>
        <strain evidence="2">ST1C</strain>
    </source>
</reference>
<feature type="compositionally biased region" description="Low complexity" evidence="1">
    <location>
        <begin position="188"/>
        <end position="204"/>
    </location>
</feature>
<accession>A0A5J4X1N1</accession>
<feature type="compositionally biased region" description="Basic and acidic residues" evidence="1">
    <location>
        <begin position="1"/>
        <end position="12"/>
    </location>
</feature>
<protein>
    <submittedName>
        <fullName evidence="2">Uncharacterized protein</fullName>
    </submittedName>
</protein>
<organism evidence="2 3">
    <name type="scientific">Streblomastix strix</name>
    <dbReference type="NCBI Taxonomy" id="222440"/>
    <lineage>
        <taxon>Eukaryota</taxon>
        <taxon>Metamonada</taxon>
        <taxon>Preaxostyla</taxon>
        <taxon>Oxymonadida</taxon>
        <taxon>Streblomastigidae</taxon>
        <taxon>Streblomastix</taxon>
    </lineage>
</organism>
<feature type="compositionally biased region" description="Polar residues" evidence="1">
    <location>
        <begin position="168"/>
        <end position="179"/>
    </location>
</feature>
<proteinExistence type="predicted"/>
<dbReference type="Proteomes" id="UP000324800">
    <property type="component" value="Unassembled WGS sequence"/>
</dbReference>
<sequence length="204" mass="23200">MSSSTKKLDKSGSNKTKNRIKVHKAKIDKDKDEDFSESSDMSNDKRKDKKKKHADEKSRKTRSHSKQDDKRSNSKKKKKMKTSQDKPHPAVIKPFYQSKVLDRSFKSPSESHRGSMNDNDDQSIRSTVSQISNDESSIQQSMDGGLDQSQASSSYLWNMYKQYMSPDEYSQSNTVSVNTGDRRRDESPISQNSISSSEAKSNKS</sequence>
<gene>
    <name evidence="2" type="ORF">EZS28_003384</name>
</gene>
<feature type="region of interest" description="Disordered" evidence="1">
    <location>
        <begin position="1"/>
        <end position="149"/>
    </location>
</feature>
<comment type="caution">
    <text evidence="2">The sequence shown here is derived from an EMBL/GenBank/DDBJ whole genome shotgun (WGS) entry which is preliminary data.</text>
</comment>
<dbReference type="EMBL" id="SNRW01000448">
    <property type="protein sequence ID" value="KAA6401090.1"/>
    <property type="molecule type" value="Genomic_DNA"/>
</dbReference>
<feature type="compositionally biased region" description="Basic and acidic residues" evidence="1">
    <location>
        <begin position="100"/>
        <end position="115"/>
    </location>
</feature>
<name>A0A5J4X1N1_9EUKA</name>